<evidence type="ECO:0000256" key="5">
    <source>
        <dbReference type="ARBA" id="ARBA00023172"/>
    </source>
</evidence>
<evidence type="ECO:0000313" key="8">
    <source>
        <dbReference type="Proteomes" id="UP000292423"/>
    </source>
</evidence>
<dbReference type="PROSITE" id="PS01007">
    <property type="entry name" value="TRANSPOSASE_MUTATOR"/>
    <property type="match status" value="1"/>
</dbReference>
<evidence type="ECO:0000256" key="2">
    <source>
        <dbReference type="ARBA" id="ARBA00010961"/>
    </source>
</evidence>
<dbReference type="AlphaFoldDB" id="A0A4Q7ZCT6"/>
<keyword evidence="8" id="KW-1185">Reference proteome</keyword>
<comment type="function">
    <text evidence="1 6">Required for the transposition of the insertion element.</text>
</comment>
<sequence>MSRPRKTKPVDDGLTPEIPDHVIEEIARHVKTPDDLNRLSRQLLKLTVEKALSTELTEHLGYDKHAFAGRDSGNSRNGFGEKTLKTTDGEIEISTPRDRNGSFEPLLVRKGQTRFTAMDDQILALYARGMSTRDICDMFQQLYGVEVSPALVSKVTDAVIEEVIAWQNRPLDALYPIVYLDCLVVKVQQDQRVIDKSVYLALGINLEGHKELLGLWMTENEGAKFWMNVLTQLQNRGLKDIFIACVDGLKGFPDAIRAVYPQTRIQLCIVHQVRHSLKYVTDKDRRPVAADLKTIYQSPTRQAAETQLDVFTGKWDGKYPSISRSWRNNWENLVTLFDYPDDIRKVIYTTNAIESLNSVIRKAIKLKKLFPTDDAVYKLVYLAIQQASKKWSMPVRDWKQALNRFSIEFEDRMPDQL</sequence>
<evidence type="ECO:0000256" key="6">
    <source>
        <dbReference type="RuleBase" id="RU365089"/>
    </source>
</evidence>
<accession>A0A4Q7ZCT6</accession>
<dbReference type="EMBL" id="SHKX01000010">
    <property type="protein sequence ID" value="RZU47961.1"/>
    <property type="molecule type" value="Genomic_DNA"/>
</dbReference>
<dbReference type="PANTHER" id="PTHR33217:SF5">
    <property type="entry name" value="MUTATOR FAMILY TRANSPOSASE"/>
    <property type="match status" value="1"/>
</dbReference>
<evidence type="ECO:0000313" key="7">
    <source>
        <dbReference type="EMBL" id="RZU47961.1"/>
    </source>
</evidence>
<keyword evidence="3 6" id="KW-0815">Transposition</keyword>
<dbReference type="GO" id="GO:0003677">
    <property type="term" value="F:DNA binding"/>
    <property type="evidence" value="ECO:0007669"/>
    <property type="project" value="UniProtKB-UniRule"/>
</dbReference>
<dbReference type="NCBIfam" id="NF033543">
    <property type="entry name" value="transpos_IS256"/>
    <property type="match status" value="1"/>
</dbReference>
<dbReference type="Pfam" id="PF00872">
    <property type="entry name" value="Transposase_mut"/>
    <property type="match status" value="1"/>
</dbReference>
<comment type="similarity">
    <text evidence="2 6">Belongs to the transposase mutator family.</text>
</comment>
<keyword evidence="4 6" id="KW-0238">DNA-binding</keyword>
<protein>
    <recommendedName>
        <fullName evidence="6">Mutator family transposase</fullName>
    </recommendedName>
</protein>
<evidence type="ECO:0000256" key="3">
    <source>
        <dbReference type="ARBA" id="ARBA00022578"/>
    </source>
</evidence>
<gene>
    <name evidence="7" type="ORF">EV700_0930</name>
</gene>
<keyword evidence="6" id="KW-0814">Transposable element</keyword>
<dbReference type="InterPro" id="IPR001207">
    <property type="entry name" value="Transposase_mutator"/>
</dbReference>
<dbReference type="PANTHER" id="PTHR33217">
    <property type="entry name" value="TRANSPOSASE FOR INSERTION SEQUENCE ELEMENT IS1081"/>
    <property type="match status" value="1"/>
</dbReference>
<dbReference type="Proteomes" id="UP000292423">
    <property type="component" value="Unassembled WGS sequence"/>
</dbReference>
<proteinExistence type="inferred from homology"/>
<reference evidence="7 8" key="1">
    <citation type="submission" date="2019-02" db="EMBL/GenBank/DDBJ databases">
        <title>Genomic Encyclopedia of Type Strains, Phase IV (KMG-IV): sequencing the most valuable type-strain genomes for metagenomic binning, comparative biology and taxonomic classification.</title>
        <authorList>
            <person name="Goeker M."/>
        </authorList>
    </citation>
    <scope>NUCLEOTIDE SEQUENCE [LARGE SCALE GENOMIC DNA]</scope>
    <source>
        <strain evidence="7 8">DSM 105135</strain>
    </source>
</reference>
<evidence type="ECO:0000256" key="1">
    <source>
        <dbReference type="ARBA" id="ARBA00002190"/>
    </source>
</evidence>
<comment type="caution">
    <text evidence="7">The sequence shown here is derived from an EMBL/GenBank/DDBJ whole genome shotgun (WGS) entry which is preliminary data.</text>
</comment>
<organism evidence="7 8">
    <name type="scientific">Fluviicoccus keumensis</name>
    <dbReference type="NCBI Taxonomy" id="1435465"/>
    <lineage>
        <taxon>Bacteria</taxon>
        <taxon>Pseudomonadati</taxon>
        <taxon>Pseudomonadota</taxon>
        <taxon>Gammaproteobacteria</taxon>
        <taxon>Moraxellales</taxon>
        <taxon>Moraxellaceae</taxon>
        <taxon>Fluviicoccus</taxon>
    </lineage>
</organism>
<dbReference type="RefSeq" id="WP_242610181.1">
    <property type="nucleotide sequence ID" value="NZ_SHKX01000010.1"/>
</dbReference>
<evidence type="ECO:0000256" key="4">
    <source>
        <dbReference type="ARBA" id="ARBA00023125"/>
    </source>
</evidence>
<name>A0A4Q7ZCT6_9GAMM</name>
<dbReference type="GO" id="GO:0004803">
    <property type="term" value="F:transposase activity"/>
    <property type="evidence" value="ECO:0007669"/>
    <property type="project" value="UniProtKB-UniRule"/>
</dbReference>
<dbReference type="GO" id="GO:0006313">
    <property type="term" value="P:DNA transposition"/>
    <property type="evidence" value="ECO:0007669"/>
    <property type="project" value="UniProtKB-UniRule"/>
</dbReference>
<keyword evidence="5 6" id="KW-0233">DNA recombination</keyword>